<evidence type="ECO:0000256" key="3">
    <source>
        <dbReference type="ARBA" id="ARBA00022840"/>
    </source>
</evidence>
<comment type="cofactor">
    <cofactor evidence="4">
        <name>Mg(2+)</name>
        <dbReference type="ChEBI" id="CHEBI:18420"/>
    </cofactor>
</comment>
<dbReference type="InterPro" id="IPR037171">
    <property type="entry name" value="NagB/RpiA_transferase-like"/>
</dbReference>
<dbReference type="Gene3D" id="3.40.50.10420">
    <property type="entry name" value="NagB/RpiA/CoA transferase-like"/>
    <property type="match status" value="1"/>
</dbReference>
<dbReference type="RefSeq" id="WP_264893079.1">
    <property type="nucleotide sequence ID" value="NZ_CP110257.1"/>
</dbReference>
<dbReference type="InterPro" id="IPR002698">
    <property type="entry name" value="FTHF_cligase"/>
</dbReference>
<keyword evidence="4" id="KW-0479">Metal-binding</keyword>
<dbReference type="NCBIfam" id="TIGR02727">
    <property type="entry name" value="MTHFS_bact"/>
    <property type="match status" value="1"/>
</dbReference>
<evidence type="ECO:0000313" key="6">
    <source>
        <dbReference type="EMBL" id="UZD55324.1"/>
    </source>
</evidence>
<feature type="region of interest" description="Disordered" evidence="5">
    <location>
        <begin position="1"/>
        <end position="35"/>
    </location>
</feature>
<keyword evidence="7" id="KW-1185">Reference proteome</keyword>
<dbReference type="PANTHER" id="PTHR23407:SF1">
    <property type="entry name" value="5-FORMYLTETRAHYDROFOLATE CYCLO-LIGASE"/>
    <property type="match status" value="1"/>
</dbReference>
<dbReference type="PANTHER" id="PTHR23407">
    <property type="entry name" value="ATPASE INHIBITOR/5-FORMYLTETRAHYDROFOLATE CYCLO-LIGASE"/>
    <property type="match status" value="1"/>
</dbReference>
<dbReference type="GO" id="GO:0030272">
    <property type="term" value="F:5-formyltetrahydrofolate cyclo-ligase activity"/>
    <property type="evidence" value="ECO:0007669"/>
    <property type="project" value="UniProtKB-EC"/>
</dbReference>
<organism evidence="6 7">
    <name type="scientific">Caldimonas aquatica</name>
    <dbReference type="NCBI Taxonomy" id="376175"/>
    <lineage>
        <taxon>Bacteria</taxon>
        <taxon>Pseudomonadati</taxon>
        <taxon>Pseudomonadota</taxon>
        <taxon>Betaproteobacteria</taxon>
        <taxon>Burkholderiales</taxon>
        <taxon>Sphaerotilaceae</taxon>
        <taxon>Caldimonas</taxon>
    </lineage>
</organism>
<evidence type="ECO:0000256" key="5">
    <source>
        <dbReference type="SAM" id="MobiDB-lite"/>
    </source>
</evidence>
<dbReference type="EC" id="6.3.3.2" evidence="4"/>
<evidence type="ECO:0000313" key="7">
    <source>
        <dbReference type="Proteomes" id="UP001163266"/>
    </source>
</evidence>
<dbReference type="Pfam" id="PF01812">
    <property type="entry name" value="5-FTHF_cyc-lig"/>
    <property type="match status" value="1"/>
</dbReference>
<dbReference type="Proteomes" id="UP001163266">
    <property type="component" value="Chromosome"/>
</dbReference>
<keyword evidence="2 4" id="KW-0547">Nucleotide-binding</keyword>
<evidence type="ECO:0000256" key="1">
    <source>
        <dbReference type="ARBA" id="ARBA00010638"/>
    </source>
</evidence>
<gene>
    <name evidence="6" type="ORF">OMP39_01655</name>
</gene>
<dbReference type="EMBL" id="CP110257">
    <property type="protein sequence ID" value="UZD55324.1"/>
    <property type="molecule type" value="Genomic_DNA"/>
</dbReference>
<name>A0ABY6MTI4_9BURK</name>
<dbReference type="InterPro" id="IPR024185">
    <property type="entry name" value="FTHF_cligase-like_sf"/>
</dbReference>
<reference evidence="6" key="1">
    <citation type="submission" date="2022-10" db="EMBL/GenBank/DDBJ databases">
        <title>Complete genome sequence of Schlegelella aquatica LMG 23380.</title>
        <authorList>
            <person name="Musilova J."/>
            <person name="Kourilova X."/>
            <person name="Bezdicek M."/>
            <person name="Hermankova K."/>
            <person name="Obruca S."/>
            <person name="Sedlar K."/>
        </authorList>
    </citation>
    <scope>NUCLEOTIDE SEQUENCE</scope>
    <source>
        <strain evidence="6">LMG 23380</strain>
    </source>
</reference>
<keyword evidence="6" id="KW-0436">Ligase</keyword>
<evidence type="ECO:0000256" key="2">
    <source>
        <dbReference type="ARBA" id="ARBA00022741"/>
    </source>
</evidence>
<proteinExistence type="inferred from homology"/>
<protein>
    <recommendedName>
        <fullName evidence="4">5-formyltetrahydrofolate cyclo-ligase</fullName>
        <ecNumber evidence="4">6.3.3.2</ecNumber>
    </recommendedName>
</protein>
<sequence length="216" mass="23046">MCSAPAAPRSSSPSSAEPGPSGLSSSGGPAPAGPSERVALRARLLQEREQWAASALHPAAEQALAAHLRDVVLQLEPERLGLYWPLRSEFNAVLALRADGRTASLPGALPWARKNPRSMEYRAWNGEEPTLTDECGIPGCAGPTVVPDVVLVPCVGYTRRGYRLGYGGGYFDRWLAEHPHVTAIGIAWSASEVDFVPEPHDHPLSAIVTERGVVAE</sequence>
<keyword evidence="4" id="KW-0460">Magnesium</keyword>
<comment type="similarity">
    <text evidence="1 4">Belongs to the 5-formyltetrahydrofolate cyclo-ligase family.</text>
</comment>
<accession>A0ABY6MTI4</accession>
<dbReference type="SUPFAM" id="SSF100950">
    <property type="entry name" value="NagB/RpiA/CoA transferase-like"/>
    <property type="match status" value="1"/>
</dbReference>
<evidence type="ECO:0000256" key="4">
    <source>
        <dbReference type="RuleBase" id="RU361279"/>
    </source>
</evidence>
<keyword evidence="3 4" id="KW-0067">ATP-binding</keyword>
<dbReference type="PIRSF" id="PIRSF006806">
    <property type="entry name" value="FTHF_cligase"/>
    <property type="match status" value="1"/>
</dbReference>
<comment type="catalytic activity">
    <reaction evidence="4">
        <text>(6S)-5-formyl-5,6,7,8-tetrahydrofolate + ATP = (6R)-5,10-methenyltetrahydrofolate + ADP + phosphate</text>
        <dbReference type="Rhea" id="RHEA:10488"/>
        <dbReference type="ChEBI" id="CHEBI:30616"/>
        <dbReference type="ChEBI" id="CHEBI:43474"/>
        <dbReference type="ChEBI" id="CHEBI:57455"/>
        <dbReference type="ChEBI" id="CHEBI:57457"/>
        <dbReference type="ChEBI" id="CHEBI:456216"/>
        <dbReference type="EC" id="6.3.3.2"/>
    </reaction>
</comment>